<dbReference type="InterPro" id="IPR023631">
    <property type="entry name" value="Amidase_dom"/>
</dbReference>
<dbReference type="Pfam" id="PF01425">
    <property type="entry name" value="Amidase"/>
    <property type="match status" value="1"/>
</dbReference>
<sequence>METYGWHPLVIGIDSYGDITSDDEGGRAVQGYEAMSSALAPSVVGFKPTARRIPIDGVIANAPTLDTIGVFAATLSAAAVAAAVLCDGWQPVRDTERKPPVLGVPDGPYLEQVGAKARAAFEAQVAALSSAGLPVQRCAGRHQSV</sequence>
<dbReference type="SUPFAM" id="SSF75304">
    <property type="entry name" value="Amidase signature (AS) enzymes"/>
    <property type="match status" value="1"/>
</dbReference>
<evidence type="ECO:0000313" key="2">
    <source>
        <dbReference type="EMBL" id="MED7822946.1"/>
    </source>
</evidence>
<accession>A0ABU7FG41</accession>
<name>A0ABU7FG41_9ACTN</name>
<evidence type="ECO:0000313" key="3">
    <source>
        <dbReference type="Proteomes" id="UP001333996"/>
    </source>
</evidence>
<evidence type="ECO:0000259" key="1">
    <source>
        <dbReference type="Pfam" id="PF01425"/>
    </source>
</evidence>
<protein>
    <submittedName>
        <fullName evidence="2">Amidase family protein</fullName>
    </submittedName>
</protein>
<organism evidence="2 3">
    <name type="scientific">Streptomyces chiangmaiensis</name>
    <dbReference type="NCBI Taxonomy" id="766497"/>
    <lineage>
        <taxon>Bacteria</taxon>
        <taxon>Bacillati</taxon>
        <taxon>Actinomycetota</taxon>
        <taxon>Actinomycetes</taxon>
        <taxon>Kitasatosporales</taxon>
        <taxon>Streptomycetaceae</taxon>
        <taxon>Streptomyces</taxon>
    </lineage>
</organism>
<keyword evidence="3" id="KW-1185">Reference proteome</keyword>
<feature type="domain" description="Amidase" evidence="1">
    <location>
        <begin position="42"/>
        <end position="135"/>
    </location>
</feature>
<dbReference type="RefSeq" id="WP_329507373.1">
    <property type="nucleotide sequence ID" value="NZ_BAAAYZ010000019.1"/>
</dbReference>
<dbReference type="EMBL" id="JAYWVC010000033">
    <property type="protein sequence ID" value="MED7822946.1"/>
    <property type="molecule type" value="Genomic_DNA"/>
</dbReference>
<gene>
    <name evidence="2" type="ORF">VXC91_13385</name>
</gene>
<dbReference type="InterPro" id="IPR036928">
    <property type="entry name" value="AS_sf"/>
</dbReference>
<comment type="caution">
    <text evidence="2">The sequence shown here is derived from an EMBL/GenBank/DDBJ whole genome shotgun (WGS) entry which is preliminary data.</text>
</comment>
<dbReference type="Gene3D" id="3.90.1300.10">
    <property type="entry name" value="Amidase signature (AS) domain"/>
    <property type="match status" value="1"/>
</dbReference>
<proteinExistence type="predicted"/>
<reference evidence="2" key="1">
    <citation type="submission" date="2024-01" db="EMBL/GenBank/DDBJ databases">
        <title>First draft genome sequence data of TA4-1, the type strain of Gram-positive actinobacterium Streptomyces chiangmaiensis.</title>
        <authorList>
            <person name="Yasawong M."/>
            <person name="Nantapong N."/>
        </authorList>
    </citation>
    <scope>NUCLEOTIDE SEQUENCE</scope>
    <source>
        <strain evidence="2">TA4-1</strain>
    </source>
</reference>
<dbReference type="Proteomes" id="UP001333996">
    <property type="component" value="Unassembled WGS sequence"/>
</dbReference>